<dbReference type="CDD" id="cd03818">
    <property type="entry name" value="GT4_ExpC-like"/>
    <property type="match status" value="1"/>
</dbReference>
<evidence type="ECO:0000313" key="4">
    <source>
        <dbReference type="EMBL" id="RXR29055.1"/>
    </source>
</evidence>
<dbReference type="OrthoDB" id="9790710at2"/>
<gene>
    <name evidence="4" type="ORF">EQG66_08255</name>
</gene>
<dbReference type="Pfam" id="PF12000">
    <property type="entry name" value="Glyco_trans_4_3"/>
    <property type="match status" value="1"/>
</dbReference>
<dbReference type="RefSeq" id="WP_129404121.1">
    <property type="nucleotide sequence ID" value="NZ_SBKP01000006.1"/>
</dbReference>
<accession>A0A4Q1KIC2</accession>
<keyword evidence="4" id="KW-0808">Transferase</keyword>
<sequence length="455" mass="50999">MIYLFIHQNFPGQYKHLIRHLADDPDNTVYFISQPNPNWMQGVIKLVYYPDLASPIQCHRYTVDFEVAVRHGEAVAKSLSMLKAQGVTPDIIIGHSGWGETLFVKDVYPDTPLLSYFEFFYHHAGADADFDPEFPGGPDDGGRLRMRNAVNLLSFESTDWGNAPTQWQRSLYPPEMRGRISVLHEGIDTDAIKPDANAWLQIDRGGLRFTAQDEVITYVARNLEPYRGFHVFMRAIPEIQRLRPNAHILIVGGDEVSYGCALPSGQTYRQKMLAEMAGRIDFSKVHFLGQLPYETYLSVLQISSAHIYLTYPFVLSWSFLEAMSAGCAMIGSATAPVQEVIRDGENGLLVDFFSPGAIAETVDRALSDKSRMAQMRDNARATVIERYDLKTRALPQWQNLIADLIMGRRPNIADTPPKATLLPSSPSPKRRKTAAPAGETATASRPMASLELLRH</sequence>
<evidence type="ECO:0000256" key="1">
    <source>
        <dbReference type="SAM" id="MobiDB-lite"/>
    </source>
</evidence>
<feature type="domain" description="Glycosyl transferase family 1" evidence="2">
    <location>
        <begin position="211"/>
        <end position="381"/>
    </location>
</feature>
<feature type="region of interest" description="Disordered" evidence="1">
    <location>
        <begin position="413"/>
        <end position="455"/>
    </location>
</feature>
<dbReference type="Proteomes" id="UP000290958">
    <property type="component" value="Unassembled WGS sequence"/>
</dbReference>
<comment type="caution">
    <text evidence="4">The sequence shown here is derived from an EMBL/GenBank/DDBJ whole genome shotgun (WGS) entry which is preliminary data.</text>
</comment>
<dbReference type="InterPro" id="IPR001296">
    <property type="entry name" value="Glyco_trans_1"/>
</dbReference>
<proteinExistence type="predicted"/>
<dbReference type="GO" id="GO:0016757">
    <property type="term" value="F:glycosyltransferase activity"/>
    <property type="evidence" value="ECO:0007669"/>
    <property type="project" value="InterPro"/>
</dbReference>
<evidence type="ECO:0000259" key="3">
    <source>
        <dbReference type="Pfam" id="PF12000"/>
    </source>
</evidence>
<reference evidence="5" key="1">
    <citation type="submission" date="2019-01" db="EMBL/GenBank/DDBJ databases">
        <title>Cytophagaceae bacterium strain CAR-16.</title>
        <authorList>
            <person name="Chen W.-M."/>
        </authorList>
    </citation>
    <scope>NUCLEOTIDE SEQUENCE [LARGE SCALE GENOMIC DNA]</scope>
    <source>
        <strain evidence="5">CHR27</strain>
    </source>
</reference>
<dbReference type="PANTHER" id="PTHR12526">
    <property type="entry name" value="GLYCOSYLTRANSFERASE"/>
    <property type="match status" value="1"/>
</dbReference>
<dbReference type="AlphaFoldDB" id="A0A4Q1KIC2"/>
<keyword evidence="5" id="KW-1185">Reference proteome</keyword>
<evidence type="ECO:0000259" key="2">
    <source>
        <dbReference type="Pfam" id="PF00534"/>
    </source>
</evidence>
<dbReference type="Pfam" id="PF00534">
    <property type="entry name" value="Glycos_transf_1"/>
    <property type="match status" value="1"/>
</dbReference>
<name>A0A4Q1KIC2_9SPHN</name>
<organism evidence="4 5">
    <name type="scientific">Sphingobium fluviale</name>
    <dbReference type="NCBI Taxonomy" id="2506423"/>
    <lineage>
        <taxon>Bacteria</taxon>
        <taxon>Pseudomonadati</taxon>
        <taxon>Pseudomonadota</taxon>
        <taxon>Alphaproteobacteria</taxon>
        <taxon>Sphingomonadales</taxon>
        <taxon>Sphingomonadaceae</taxon>
        <taxon>Sphingobium</taxon>
    </lineage>
</organism>
<dbReference type="SUPFAM" id="SSF53756">
    <property type="entry name" value="UDP-Glycosyltransferase/glycogen phosphorylase"/>
    <property type="match status" value="1"/>
</dbReference>
<dbReference type="PANTHER" id="PTHR12526:SF584">
    <property type="entry name" value="GLYCOSYLTRANSFERASE"/>
    <property type="match status" value="1"/>
</dbReference>
<evidence type="ECO:0000313" key="5">
    <source>
        <dbReference type="Proteomes" id="UP000290958"/>
    </source>
</evidence>
<dbReference type="Gene3D" id="3.40.50.2000">
    <property type="entry name" value="Glycogen Phosphorylase B"/>
    <property type="match status" value="1"/>
</dbReference>
<feature type="domain" description="Glycosyl transferase family 4" evidence="3">
    <location>
        <begin position="26"/>
        <end position="191"/>
    </location>
</feature>
<dbReference type="EMBL" id="SBKP01000006">
    <property type="protein sequence ID" value="RXR29055.1"/>
    <property type="molecule type" value="Genomic_DNA"/>
</dbReference>
<dbReference type="InterPro" id="IPR022623">
    <property type="entry name" value="Glyco_trans_4"/>
</dbReference>
<protein>
    <submittedName>
        <fullName evidence="4">Glycosyltransferase</fullName>
    </submittedName>
</protein>